<dbReference type="Gene3D" id="2.40.170.20">
    <property type="entry name" value="TonB-dependent receptor, beta-barrel domain"/>
    <property type="match status" value="1"/>
</dbReference>
<dbReference type="InterPro" id="IPR057601">
    <property type="entry name" value="Oar-like_b-barrel"/>
</dbReference>
<dbReference type="AlphaFoldDB" id="A0A7S7SKV9"/>
<dbReference type="Proteomes" id="UP000593892">
    <property type="component" value="Chromosome"/>
</dbReference>
<dbReference type="KEGG" id="pfer:IRI77_01940"/>
<keyword evidence="6" id="KW-0645">Protease</keyword>
<keyword evidence="2" id="KW-0472">Membrane</keyword>
<keyword evidence="7" id="KW-1185">Reference proteome</keyword>
<accession>A0A7S7SKV9</accession>
<gene>
    <name evidence="6" type="ORF">IRI77_01940</name>
</gene>
<evidence type="ECO:0000313" key="7">
    <source>
        <dbReference type="Proteomes" id="UP000593892"/>
    </source>
</evidence>
<reference evidence="6 7" key="1">
    <citation type="submission" date="2020-10" db="EMBL/GenBank/DDBJ databases">
        <title>Complete genome sequence of Paludibaculum fermentans P105T, a facultatively anaerobic acidobacterium capable of dissimilatory Fe(III) reduction.</title>
        <authorList>
            <person name="Dedysh S.N."/>
            <person name="Beletsky A.V."/>
            <person name="Kulichevskaya I.S."/>
            <person name="Mardanov A.V."/>
            <person name="Ravin N.V."/>
        </authorList>
    </citation>
    <scope>NUCLEOTIDE SEQUENCE [LARGE SCALE GENOMIC DNA]</scope>
    <source>
        <strain evidence="6 7">P105</strain>
    </source>
</reference>
<evidence type="ECO:0000256" key="2">
    <source>
        <dbReference type="ARBA" id="ARBA00023136"/>
    </source>
</evidence>
<protein>
    <submittedName>
        <fullName evidence="6">Carboxypeptidase regulatory-like domain-containing protein</fullName>
    </submittedName>
</protein>
<evidence type="ECO:0000256" key="4">
    <source>
        <dbReference type="SAM" id="SignalP"/>
    </source>
</evidence>
<evidence type="ECO:0000256" key="3">
    <source>
        <dbReference type="ARBA" id="ARBA00023237"/>
    </source>
</evidence>
<dbReference type="EMBL" id="CP063849">
    <property type="protein sequence ID" value="QOY88749.1"/>
    <property type="molecule type" value="Genomic_DNA"/>
</dbReference>
<evidence type="ECO:0000313" key="6">
    <source>
        <dbReference type="EMBL" id="QOY88749.1"/>
    </source>
</evidence>
<dbReference type="InterPro" id="IPR036942">
    <property type="entry name" value="Beta-barrel_TonB_sf"/>
</dbReference>
<dbReference type="GO" id="GO:0004180">
    <property type="term" value="F:carboxypeptidase activity"/>
    <property type="evidence" value="ECO:0007669"/>
    <property type="project" value="UniProtKB-KW"/>
</dbReference>
<sequence length="1064" mass="115361">MRLLLFLCALSVCLLAQSPLGTVTGLAVDPSGAPIPSATVVLTNEATGVRVETATNSTGNYLFPNLAPGSYKLAAEAKGFRKLEAAGLSLAAFRTLRQDLHFALESSSAEVTVAESASPVIQTESPSVSFGLSKQQIQELPSNLRSVYNNSGDSGLIANLMPLTVPGVVQMGSGAYWMVPGGGPNGLKLKVDGIETNFGNFGSPDPVSQPSMEAVEEFTANLTTNRAEFGGLGTVTTVTKSGTNQYHGDLFWYGKNAALDARNPFLTARPFQNIHDFGFSAGGPLRKDKTFAFLTFEEIRGVRSYPFTSSVPTLAQRGGQFNAAVRDPFANNAPFTDNKIPVSRLTPEALKAQALLYPLPNFGDASLTAGNYRAAFNGPEVHHLFETRIDHNFTSAHSAFLRYQWKYDDYDIPGARGQLPPVTEGTSKNLRQMNFVSFGDIWTVSPTLFNEFRAGLVALESKSSADVKGQSLLDQIGITGLPVRSGAPGVPNFAVTGLSTYTQSLLNPVVDNHWQLADNITKIAGRHTFKAGAEMVHWMVNKHVTSNAALFGNFSFQNRYTGQPYGDFLLGLPTTVTRLDPYAAQYFRWTDASFYVQDDFKLNARLSLNYGIRYEYNQPASARGDNFYNFDVATGAAVLPTSAARSLVSPYYPSTLPIITADSIGLGRSLRTSDNNNWAPRAGFSYRVDNSGKTVIRGGAGIYYGHYSVGALGGQIAGPFAVSTTSNNAFANGAPLFTLAQPFAAPGSAGTLNLNGLASDLKNTYSLQYSFTLERELSRDFGLRLSYIGSKGTQLPYMRNINQPRASSVAFAQSRRPYPIYNNVVFAENGANNSYQGLQTGITKRMSRGLQFNSTWVWAKELSEVDDTNNAEINTQIEDAYDRRRDRADVYSIPRHQWMNQALWELPLGKGKLLGGWQLNALINFSTGNWLNPQFSGSDPSNTNNVGGRPDAISAVSYPGTLGAWFDRTTFAVPTAGRFGNAARNSVEGPGYVVFNAGVMKKVRFEKAGEVQIGASFQNLLNHVNYGQPNMTVNNANGGVITSTHVFLPAGSPRQGQLNLRWKF</sequence>
<dbReference type="SUPFAM" id="SSF56935">
    <property type="entry name" value="Porins"/>
    <property type="match status" value="1"/>
</dbReference>
<feature type="domain" description="TonB-dependent transporter Oar-like beta-barrel" evidence="5">
    <location>
        <begin position="238"/>
        <end position="1044"/>
    </location>
</feature>
<feature type="signal peptide" evidence="4">
    <location>
        <begin position="1"/>
        <end position="16"/>
    </location>
</feature>
<dbReference type="SUPFAM" id="SSF49452">
    <property type="entry name" value="Starch-binding domain-like"/>
    <property type="match status" value="1"/>
</dbReference>
<dbReference type="Pfam" id="PF25183">
    <property type="entry name" value="OMP_b-brl_4"/>
    <property type="match status" value="1"/>
</dbReference>
<evidence type="ECO:0000256" key="1">
    <source>
        <dbReference type="ARBA" id="ARBA00004442"/>
    </source>
</evidence>
<dbReference type="Gene3D" id="2.60.40.1120">
    <property type="entry name" value="Carboxypeptidase-like, regulatory domain"/>
    <property type="match status" value="1"/>
</dbReference>
<comment type="subcellular location">
    <subcellularLocation>
        <location evidence="1">Cell outer membrane</location>
    </subcellularLocation>
</comment>
<dbReference type="InterPro" id="IPR013784">
    <property type="entry name" value="Carb-bd-like_fold"/>
</dbReference>
<keyword evidence="6" id="KW-0121">Carboxypeptidase</keyword>
<proteinExistence type="predicted"/>
<organism evidence="6 7">
    <name type="scientific">Paludibaculum fermentans</name>
    <dbReference type="NCBI Taxonomy" id="1473598"/>
    <lineage>
        <taxon>Bacteria</taxon>
        <taxon>Pseudomonadati</taxon>
        <taxon>Acidobacteriota</taxon>
        <taxon>Terriglobia</taxon>
        <taxon>Bryobacterales</taxon>
        <taxon>Bryobacteraceae</taxon>
        <taxon>Paludibaculum</taxon>
    </lineage>
</organism>
<dbReference type="RefSeq" id="WP_194450411.1">
    <property type="nucleotide sequence ID" value="NZ_CP063849.1"/>
</dbReference>
<keyword evidence="4" id="KW-0732">Signal</keyword>
<evidence type="ECO:0000259" key="5">
    <source>
        <dbReference type="Pfam" id="PF25183"/>
    </source>
</evidence>
<feature type="chain" id="PRO_5033026653" evidence="4">
    <location>
        <begin position="17"/>
        <end position="1064"/>
    </location>
</feature>
<dbReference type="Pfam" id="PF13620">
    <property type="entry name" value="CarboxypepD_reg"/>
    <property type="match status" value="1"/>
</dbReference>
<dbReference type="GO" id="GO:0009279">
    <property type="term" value="C:cell outer membrane"/>
    <property type="evidence" value="ECO:0007669"/>
    <property type="project" value="UniProtKB-SubCell"/>
</dbReference>
<name>A0A7S7SKV9_PALFE</name>
<keyword evidence="6" id="KW-0378">Hydrolase</keyword>
<keyword evidence="3" id="KW-0998">Cell outer membrane</keyword>
<dbReference type="GO" id="GO:0030246">
    <property type="term" value="F:carbohydrate binding"/>
    <property type="evidence" value="ECO:0007669"/>
    <property type="project" value="InterPro"/>
</dbReference>